<reference evidence="3" key="1">
    <citation type="submission" date="2018-08" db="EMBL/GenBank/DDBJ databases">
        <title>Thalassotalea euphylliae genome.</title>
        <authorList>
            <person name="Summers S."/>
            <person name="Rice S.A."/>
            <person name="Freckelton M.L."/>
            <person name="Nedved B.T."/>
            <person name="Hadfield M.G."/>
        </authorList>
    </citation>
    <scope>NUCLEOTIDE SEQUENCE [LARGE SCALE GENOMIC DNA]</scope>
    <source>
        <strain evidence="3">H3</strain>
    </source>
</reference>
<feature type="transmembrane region" description="Helical" evidence="1">
    <location>
        <begin position="177"/>
        <end position="196"/>
    </location>
</feature>
<feature type="transmembrane region" description="Helical" evidence="1">
    <location>
        <begin position="310"/>
        <end position="329"/>
    </location>
</feature>
<dbReference type="AlphaFoldDB" id="A0A3E0U309"/>
<keyword evidence="3" id="KW-1185">Reference proteome</keyword>
<dbReference type="Pfam" id="PF04279">
    <property type="entry name" value="IspA"/>
    <property type="match status" value="1"/>
</dbReference>
<evidence type="ECO:0000256" key="1">
    <source>
        <dbReference type="SAM" id="Phobius"/>
    </source>
</evidence>
<dbReference type="EMBL" id="QUOT01000001">
    <property type="protein sequence ID" value="REL30392.1"/>
    <property type="molecule type" value="Genomic_DNA"/>
</dbReference>
<keyword evidence="1" id="KW-1133">Transmembrane helix</keyword>
<comment type="caution">
    <text evidence="2">The sequence shown here is derived from an EMBL/GenBank/DDBJ whole genome shotgun (WGS) entry which is preliminary data.</text>
</comment>
<dbReference type="InterPro" id="IPR006008">
    <property type="entry name" value="YciB"/>
</dbReference>
<accession>A0A3E0U309</accession>
<keyword evidence="1" id="KW-0812">Transmembrane</keyword>
<organism evidence="2 3">
    <name type="scientific">Thalassotalea euphylliae</name>
    <dbReference type="NCBI Taxonomy" id="1655234"/>
    <lineage>
        <taxon>Bacteria</taxon>
        <taxon>Pseudomonadati</taxon>
        <taxon>Pseudomonadota</taxon>
        <taxon>Gammaproteobacteria</taxon>
        <taxon>Alteromonadales</taxon>
        <taxon>Colwelliaceae</taxon>
        <taxon>Thalassotalea</taxon>
    </lineage>
</organism>
<protein>
    <recommendedName>
        <fullName evidence="4">Intracellular septation protein A</fullName>
    </recommendedName>
</protein>
<feature type="transmembrane region" description="Helical" evidence="1">
    <location>
        <begin position="228"/>
        <end position="249"/>
    </location>
</feature>
<feature type="transmembrane region" description="Helical" evidence="1">
    <location>
        <begin position="270"/>
        <end position="290"/>
    </location>
</feature>
<keyword evidence="1" id="KW-0472">Membrane</keyword>
<evidence type="ECO:0000313" key="2">
    <source>
        <dbReference type="EMBL" id="REL30392.1"/>
    </source>
</evidence>
<evidence type="ECO:0000313" key="3">
    <source>
        <dbReference type="Proteomes" id="UP000256899"/>
    </source>
</evidence>
<dbReference type="RefSeq" id="WP_116014670.1">
    <property type="nucleotide sequence ID" value="NZ_QUOT01000001.1"/>
</dbReference>
<evidence type="ECO:0008006" key="4">
    <source>
        <dbReference type="Google" id="ProtNLM"/>
    </source>
</evidence>
<feature type="transmembrane region" description="Helical" evidence="1">
    <location>
        <begin position="203"/>
        <end position="222"/>
    </location>
</feature>
<dbReference type="Proteomes" id="UP000256899">
    <property type="component" value="Unassembled WGS sequence"/>
</dbReference>
<gene>
    <name evidence="2" type="ORF">DXX94_06540</name>
</gene>
<dbReference type="GO" id="GO:0016020">
    <property type="term" value="C:membrane"/>
    <property type="evidence" value="ECO:0007669"/>
    <property type="project" value="InterPro"/>
</dbReference>
<proteinExistence type="predicted"/>
<name>A0A3E0U309_9GAMM</name>
<sequence length="330" mass="36918">MRLWTYKRAFQYENNNYEVKFSFTFTTYTSQLFCNNTIIDQVTGTFVEGLPVIKHKVEPPTIQGVDGSSELINSSLKTAFTVSVGYISLWKVGIEVNNSIDNEDGNKLIYASHPGKDIHYGVKMVGKLNSAHVSPQTQAKMEVQRQKWQQNKHSIFADIGLGLAFFVVAKITGDLTIAALTGVTLGLALVVLQRFVKVDLLGGFAVFGTVMLMISGIFSLVFQSEYLVQLKGTFMGLISASVLLIDGLFRKGSYFGARFERYLNAPIAHQFFVIGLAVIGVIMAGVNYLVANYMSEDFWLNYDTFLEMPLYFVLFFTLVWRAGMTNRTVN</sequence>